<dbReference type="InterPro" id="IPR004143">
    <property type="entry name" value="BPL_LPL_catalytic"/>
</dbReference>
<dbReference type="SUPFAM" id="SSF55681">
    <property type="entry name" value="Class II aaRS and biotin synthetases"/>
    <property type="match status" value="1"/>
</dbReference>
<dbReference type="EMBL" id="JAJVCY010000032">
    <property type="protein sequence ID" value="MCV3289700.1"/>
    <property type="molecule type" value="Genomic_DNA"/>
</dbReference>
<protein>
    <submittedName>
        <fullName evidence="3">Protein ligase</fullName>
    </submittedName>
</protein>
<gene>
    <name evidence="4" type="ORF">E4186_16175</name>
    <name evidence="5" type="ORF">E4188_14085</name>
    <name evidence="3" type="ORF">GWI30_15635</name>
    <name evidence="2" type="ORF">LZT28_15825</name>
</gene>
<dbReference type="Pfam" id="PF21948">
    <property type="entry name" value="LplA-B_cat"/>
    <property type="match status" value="1"/>
</dbReference>
<evidence type="ECO:0000259" key="1">
    <source>
        <dbReference type="PROSITE" id="PS51733"/>
    </source>
</evidence>
<keyword evidence="3" id="KW-0436">Ligase</keyword>
<dbReference type="InterPro" id="IPR050664">
    <property type="entry name" value="Octanoyltrans_LipM/LipL"/>
</dbReference>
<keyword evidence="8" id="KW-1185">Reference proteome</keyword>
<dbReference type="Proteomes" id="UP000502657">
    <property type="component" value="Chromosome"/>
</dbReference>
<evidence type="ECO:0000313" key="7">
    <source>
        <dbReference type="Proteomes" id="UP000502006"/>
    </source>
</evidence>
<dbReference type="PROSITE" id="PS51733">
    <property type="entry name" value="BPL_LPL_CATALYTIC"/>
    <property type="match status" value="1"/>
</dbReference>
<accession>A0A7Z3CQN9</accession>
<name>A0A7Z3CQN9_AERME</name>
<dbReference type="Gene3D" id="3.30.930.10">
    <property type="entry name" value="Bira Bifunctional Protein, Domain 2"/>
    <property type="match status" value="1"/>
</dbReference>
<dbReference type="RefSeq" id="WP_042648633.1">
    <property type="nucleotide sequence ID" value="NZ_CAWMGL010000054.1"/>
</dbReference>
<evidence type="ECO:0000313" key="3">
    <source>
        <dbReference type="EMBL" id="QHQ52146.1"/>
    </source>
</evidence>
<evidence type="ECO:0000313" key="4">
    <source>
        <dbReference type="EMBL" id="QJT31551.1"/>
    </source>
</evidence>
<evidence type="ECO:0000313" key="2">
    <source>
        <dbReference type="EMBL" id="MCV3289700.1"/>
    </source>
</evidence>
<dbReference type="AlphaFoldDB" id="A0A7Z3CQN9"/>
<dbReference type="Proteomes" id="UP000463871">
    <property type="component" value="Chromosome"/>
</dbReference>
<dbReference type="EMBL" id="CP047962">
    <property type="protein sequence ID" value="QHQ52146.1"/>
    <property type="molecule type" value="Genomic_DNA"/>
</dbReference>
<dbReference type="GO" id="GO:0016874">
    <property type="term" value="F:ligase activity"/>
    <property type="evidence" value="ECO:0007669"/>
    <property type="project" value="UniProtKB-KW"/>
</dbReference>
<evidence type="ECO:0000313" key="6">
    <source>
        <dbReference type="Proteomes" id="UP000463871"/>
    </source>
</evidence>
<reference evidence="2" key="3">
    <citation type="submission" date="2022-01" db="EMBL/GenBank/DDBJ databases">
        <title>Comparison of Fish pathogen Aeromonas spp.</title>
        <authorList>
            <person name="Dubey S."/>
            <person name="Sorum H."/>
            <person name="Munangandu H.M."/>
        </authorList>
    </citation>
    <scope>NUCLEOTIDE SEQUENCE</scope>
    <source>
        <strain evidence="2">SD/21-15</strain>
    </source>
</reference>
<feature type="domain" description="BPL/LPL catalytic" evidence="1">
    <location>
        <begin position="31"/>
        <end position="238"/>
    </location>
</feature>
<dbReference type="PANTHER" id="PTHR43679">
    <property type="entry name" value="OCTANOYLTRANSFERASE LIPM-RELATED"/>
    <property type="match status" value="1"/>
</dbReference>
<dbReference type="Proteomes" id="UP001208651">
    <property type="component" value="Unassembled WGS sequence"/>
</dbReference>
<dbReference type="Proteomes" id="UP000502006">
    <property type="component" value="Chromosome"/>
</dbReference>
<dbReference type="InterPro" id="IPR045864">
    <property type="entry name" value="aa-tRNA-synth_II/BPL/LPL"/>
</dbReference>
<dbReference type="EMBL" id="CP038448">
    <property type="protein sequence ID" value="QJT39523.1"/>
    <property type="molecule type" value="Genomic_DNA"/>
</dbReference>
<evidence type="ECO:0000313" key="5">
    <source>
        <dbReference type="EMBL" id="QJT39523.1"/>
    </source>
</evidence>
<reference evidence="3 6" key="2">
    <citation type="submission" date="2020-01" db="EMBL/GenBank/DDBJ databases">
        <title>Complete genome of Aeromonas media MC64.</title>
        <authorList>
            <person name="Cao G."/>
            <person name="Fu J."/>
            <person name="Zhong C."/>
        </authorList>
    </citation>
    <scope>NUCLEOTIDE SEQUENCE [LARGE SCALE GENOMIC DNA]</scope>
    <source>
        <strain evidence="3 6">MC64</strain>
    </source>
</reference>
<dbReference type="PANTHER" id="PTHR43679:SF2">
    <property type="entry name" value="OCTANOYL-[GCVH]:PROTEIN N-OCTANOYLTRANSFERASE"/>
    <property type="match status" value="1"/>
</dbReference>
<dbReference type="EMBL" id="CP038444">
    <property type="protein sequence ID" value="QJT31551.1"/>
    <property type="molecule type" value="Genomic_DNA"/>
</dbReference>
<reference evidence="7 8" key="1">
    <citation type="submission" date="2019-03" db="EMBL/GenBank/DDBJ databases">
        <title>Novel transposon Tn6433 accelerates the dissemination of tet(E) in Aeromonas from aerobic biofilm under oxytetracycline stress.</title>
        <authorList>
            <person name="Shi Y."/>
            <person name="Tian Z."/>
            <person name="Zhang Y."/>
            <person name="Zhang H."/>
            <person name="Yang M."/>
        </authorList>
    </citation>
    <scope>NUCLEOTIDE SEQUENCE [LARGE SCALE GENOMIC DNA]</scope>
    <source>
        <strain evidence="5 8">R50-22</strain>
        <strain evidence="4 7">T5-8</strain>
    </source>
</reference>
<evidence type="ECO:0000313" key="8">
    <source>
        <dbReference type="Proteomes" id="UP000502657"/>
    </source>
</evidence>
<organism evidence="3 6">
    <name type="scientific">Aeromonas media</name>
    <dbReference type="NCBI Taxonomy" id="651"/>
    <lineage>
        <taxon>Bacteria</taxon>
        <taxon>Pseudomonadati</taxon>
        <taxon>Pseudomonadota</taxon>
        <taxon>Gammaproteobacteria</taxon>
        <taxon>Aeromonadales</taxon>
        <taxon>Aeromonadaceae</taxon>
        <taxon>Aeromonas</taxon>
    </lineage>
</organism>
<sequence length="253" mass="27649">MTYTLLSSLPTNYTPDQILAEERRWLRECAHDGQPRAHLWQAPQCLIITRKDTRLPCYAAACEQLATEGWPVFVRDSGGTAVPHGAGILNLSLLLPRTTTDLGHYYHLLGAPLLALLGEYGLTGNYDFVPGSFCDGQYNLVIGGRKVTGTAQRWLAPGQDHQGAVLAQAMLLVAGDVDEGTRMASRFYELAGGELRFMTGTSTTLASCIDWRGGNEALVDKVRACLDRLLSEGLSPSPCSLSRGEREQARPWK</sequence>
<proteinExistence type="predicted"/>